<dbReference type="FunFam" id="3.40.50.720:FF:000924">
    <property type="entry name" value="GDP-mannose 4,6 dehydratase"/>
    <property type="match status" value="1"/>
</dbReference>
<feature type="domain" description="NAD(P)-binding" evidence="3">
    <location>
        <begin position="4"/>
        <end position="295"/>
    </location>
</feature>
<keyword evidence="2" id="KW-0456">Lyase</keyword>
<dbReference type="SUPFAM" id="SSF51735">
    <property type="entry name" value="NAD(P)-binding Rossmann-fold domains"/>
    <property type="match status" value="1"/>
</dbReference>
<gene>
    <name evidence="4" type="ORF">S06H3_25619</name>
</gene>
<dbReference type="PANTHER" id="PTHR43000">
    <property type="entry name" value="DTDP-D-GLUCOSE 4,6-DEHYDRATASE-RELATED"/>
    <property type="match status" value="1"/>
</dbReference>
<dbReference type="AlphaFoldDB" id="X1LUS5"/>
<dbReference type="CDD" id="cd05260">
    <property type="entry name" value="GDP_MD_SDR_e"/>
    <property type="match status" value="1"/>
</dbReference>
<accession>X1LUS5</accession>
<dbReference type="EMBL" id="BARV01014760">
    <property type="protein sequence ID" value="GAI22848.1"/>
    <property type="molecule type" value="Genomic_DNA"/>
</dbReference>
<dbReference type="InterPro" id="IPR016040">
    <property type="entry name" value="NAD(P)-bd_dom"/>
</dbReference>
<evidence type="ECO:0000313" key="4">
    <source>
        <dbReference type="EMBL" id="GAI22848.1"/>
    </source>
</evidence>
<comment type="caution">
    <text evidence="4">The sequence shown here is derived from an EMBL/GenBank/DDBJ whole genome shotgun (WGS) entry which is preliminary data.</text>
</comment>
<evidence type="ECO:0000259" key="3">
    <source>
        <dbReference type="Pfam" id="PF16363"/>
    </source>
</evidence>
<proteinExistence type="predicted"/>
<comment type="cofactor">
    <cofactor evidence="1">
        <name>NADP(+)</name>
        <dbReference type="ChEBI" id="CHEBI:58349"/>
    </cofactor>
</comment>
<dbReference type="GO" id="GO:0008446">
    <property type="term" value="F:GDP-mannose 4,6-dehydratase activity"/>
    <property type="evidence" value="ECO:0007669"/>
    <property type="project" value="UniProtKB-ARBA"/>
</dbReference>
<name>X1LUS5_9ZZZZ</name>
<organism evidence="4">
    <name type="scientific">marine sediment metagenome</name>
    <dbReference type="NCBI Taxonomy" id="412755"/>
    <lineage>
        <taxon>unclassified sequences</taxon>
        <taxon>metagenomes</taxon>
        <taxon>ecological metagenomes</taxon>
    </lineage>
</organism>
<protein>
    <recommendedName>
        <fullName evidence="3">NAD(P)-binding domain-containing protein</fullName>
    </recommendedName>
</protein>
<reference evidence="4" key="1">
    <citation type="journal article" date="2014" name="Front. Microbiol.">
        <title>High frequency of phylogenetically diverse reductive dehalogenase-homologous genes in deep subseafloor sedimentary metagenomes.</title>
        <authorList>
            <person name="Kawai M."/>
            <person name="Futagami T."/>
            <person name="Toyoda A."/>
            <person name="Takaki Y."/>
            <person name="Nishi S."/>
            <person name="Hori S."/>
            <person name="Arai W."/>
            <person name="Tsubouchi T."/>
            <person name="Morono Y."/>
            <person name="Uchiyama I."/>
            <person name="Ito T."/>
            <person name="Fujiyama A."/>
            <person name="Inagaki F."/>
            <person name="Takami H."/>
        </authorList>
    </citation>
    <scope>NUCLEOTIDE SEQUENCE</scope>
    <source>
        <strain evidence="4">Expedition CK06-06</strain>
    </source>
</reference>
<dbReference type="Pfam" id="PF16363">
    <property type="entry name" value="GDP_Man_Dehyd"/>
    <property type="match status" value="1"/>
</dbReference>
<sequence>MKVLITGITGFVGSHLADFLLGKDNIEVYGIERWRSNCENIEHIKDKIGLIECDIRDRSSVKKVIEEVKPDRIFHLAAQSFVFTSWHAPAETLTTNIIGELNIFEAVREIGINPKIHIAGSSEEYGMVHKGELPIKEINPLRPLSPYAVSKVGQDLLGYQYYMSHGLNIIRTRAFNHTGPRRGEVFVCSDFAKQIARIKKGKQEPVISVGNLEAIRDFSDVRDIVKAYWLALEKCKSGEVYNICSGRGYKISEVLEILLTLSKVNIKIRQNPNKMRPSDVPILVGDSSKFRKQTG</sequence>
<feature type="non-terminal residue" evidence="4">
    <location>
        <position position="295"/>
    </location>
</feature>
<evidence type="ECO:0000256" key="1">
    <source>
        <dbReference type="ARBA" id="ARBA00001937"/>
    </source>
</evidence>
<evidence type="ECO:0000256" key="2">
    <source>
        <dbReference type="ARBA" id="ARBA00023239"/>
    </source>
</evidence>
<dbReference type="Gene3D" id="3.90.25.10">
    <property type="entry name" value="UDP-galactose 4-epimerase, domain 1"/>
    <property type="match status" value="1"/>
</dbReference>
<dbReference type="InterPro" id="IPR036291">
    <property type="entry name" value="NAD(P)-bd_dom_sf"/>
</dbReference>
<dbReference type="Gene3D" id="3.40.50.720">
    <property type="entry name" value="NAD(P)-binding Rossmann-like Domain"/>
    <property type="match status" value="1"/>
</dbReference>